<evidence type="ECO:0000256" key="1">
    <source>
        <dbReference type="SAM" id="MobiDB-lite"/>
    </source>
</evidence>
<accession>A0A6J4JI31</accession>
<organism evidence="3">
    <name type="scientific">uncultured Acetobacteraceae bacterium</name>
    <dbReference type="NCBI Taxonomy" id="169975"/>
    <lineage>
        <taxon>Bacteria</taxon>
        <taxon>Pseudomonadati</taxon>
        <taxon>Pseudomonadota</taxon>
        <taxon>Alphaproteobacteria</taxon>
        <taxon>Acetobacterales</taxon>
        <taxon>Acetobacteraceae</taxon>
        <taxon>environmental samples</taxon>
    </lineage>
</organism>
<reference evidence="3" key="1">
    <citation type="submission" date="2020-02" db="EMBL/GenBank/DDBJ databases">
        <authorList>
            <person name="Meier V. D."/>
        </authorList>
    </citation>
    <scope>NUCLEOTIDE SEQUENCE</scope>
    <source>
        <strain evidence="3">AVDCRST_MAG04</strain>
    </source>
</reference>
<feature type="transmembrane region" description="Helical" evidence="2">
    <location>
        <begin position="124"/>
        <end position="143"/>
    </location>
</feature>
<keyword evidence="2" id="KW-0472">Membrane</keyword>
<name>A0A6J4JI31_9PROT</name>
<keyword evidence="2" id="KW-0812">Transmembrane</keyword>
<dbReference type="EMBL" id="CADCTL010000257">
    <property type="protein sequence ID" value="CAA9277943.1"/>
    <property type="molecule type" value="Genomic_DNA"/>
</dbReference>
<sequence>MARLNRSFPPGPLAASPASPQRQRMSARPPARRAALTVAVLLAIAVAHLAADDAASAAAATADPELARLLRAMALIKASMAAAAAWLADRLLRCPLGPGLAAGLVAAVALMAAAPVLMWHVAHVGAGALLFHAGMIALLVLGWRPAETWLAQRSRDRSR</sequence>
<protein>
    <submittedName>
        <fullName evidence="3">Uncharacterized protein</fullName>
    </submittedName>
</protein>
<dbReference type="AlphaFoldDB" id="A0A6J4JI31"/>
<proteinExistence type="predicted"/>
<feature type="transmembrane region" description="Helical" evidence="2">
    <location>
        <begin position="100"/>
        <end position="118"/>
    </location>
</feature>
<evidence type="ECO:0000313" key="3">
    <source>
        <dbReference type="EMBL" id="CAA9277943.1"/>
    </source>
</evidence>
<feature type="transmembrane region" description="Helical" evidence="2">
    <location>
        <begin position="69"/>
        <end position="88"/>
    </location>
</feature>
<keyword evidence="2" id="KW-1133">Transmembrane helix</keyword>
<feature type="region of interest" description="Disordered" evidence="1">
    <location>
        <begin position="1"/>
        <end position="28"/>
    </location>
</feature>
<gene>
    <name evidence="3" type="ORF">AVDCRST_MAG04-3526</name>
</gene>
<evidence type="ECO:0000256" key="2">
    <source>
        <dbReference type="SAM" id="Phobius"/>
    </source>
</evidence>